<dbReference type="InterPro" id="IPR000914">
    <property type="entry name" value="SBP_5_dom"/>
</dbReference>
<dbReference type="SUPFAM" id="SSF53850">
    <property type="entry name" value="Periplasmic binding protein-like II"/>
    <property type="match status" value="1"/>
</dbReference>
<dbReference type="PANTHER" id="PTHR30290:SF38">
    <property type="entry name" value="D,D-DIPEPTIDE-BINDING PERIPLASMIC PROTEIN DDPA-RELATED"/>
    <property type="match status" value="1"/>
</dbReference>
<dbReference type="CDD" id="cd08502">
    <property type="entry name" value="PBP2_NikA_DppA_OppA_like_16"/>
    <property type="match status" value="1"/>
</dbReference>
<keyword evidence="6" id="KW-1185">Reference proteome</keyword>
<evidence type="ECO:0000313" key="6">
    <source>
        <dbReference type="Proteomes" id="UP001529369"/>
    </source>
</evidence>
<comment type="similarity">
    <text evidence="2">Belongs to the bacterial solute-binding protein 5 family.</text>
</comment>
<dbReference type="PANTHER" id="PTHR30290">
    <property type="entry name" value="PERIPLASMIC BINDING COMPONENT OF ABC TRANSPORTER"/>
    <property type="match status" value="1"/>
</dbReference>
<dbReference type="Proteomes" id="UP001529369">
    <property type="component" value="Unassembled WGS sequence"/>
</dbReference>
<dbReference type="InterPro" id="IPR039424">
    <property type="entry name" value="SBP_5"/>
</dbReference>
<gene>
    <name evidence="5" type="ORF">QWZ14_12835</name>
</gene>
<dbReference type="InterPro" id="IPR030678">
    <property type="entry name" value="Peptide/Ni-bd"/>
</dbReference>
<dbReference type="Gene3D" id="3.40.190.10">
    <property type="entry name" value="Periplasmic binding protein-like II"/>
    <property type="match status" value="1"/>
</dbReference>
<evidence type="ECO:0000313" key="5">
    <source>
        <dbReference type="EMBL" id="MDN3565249.1"/>
    </source>
</evidence>
<keyword evidence="3" id="KW-0732">Signal</keyword>
<evidence type="ECO:0000256" key="2">
    <source>
        <dbReference type="ARBA" id="ARBA00005695"/>
    </source>
</evidence>
<dbReference type="Gene3D" id="3.10.105.10">
    <property type="entry name" value="Dipeptide-binding Protein, Domain 3"/>
    <property type="match status" value="1"/>
</dbReference>
<protein>
    <submittedName>
        <fullName evidence="5">ABC transporter substrate-binding protein</fullName>
    </submittedName>
</protein>
<dbReference type="EMBL" id="JAUFPN010000142">
    <property type="protein sequence ID" value="MDN3565249.1"/>
    <property type="molecule type" value="Genomic_DNA"/>
</dbReference>
<dbReference type="Pfam" id="PF00496">
    <property type="entry name" value="SBP_bac_5"/>
    <property type="match status" value="1"/>
</dbReference>
<dbReference type="RefSeq" id="WP_290317064.1">
    <property type="nucleotide sequence ID" value="NZ_JAUFPN010000142.1"/>
</dbReference>
<comment type="subcellular location">
    <subcellularLocation>
        <location evidence="1">Periplasm</location>
    </subcellularLocation>
</comment>
<reference evidence="6" key="1">
    <citation type="journal article" date="2019" name="Int. J. Syst. Evol. Microbiol.">
        <title>The Global Catalogue of Microorganisms (GCM) 10K type strain sequencing project: providing services to taxonomists for standard genome sequencing and annotation.</title>
        <authorList>
            <consortium name="The Broad Institute Genomics Platform"/>
            <consortium name="The Broad Institute Genome Sequencing Center for Infectious Disease"/>
            <person name="Wu L."/>
            <person name="Ma J."/>
        </authorList>
    </citation>
    <scope>NUCLEOTIDE SEQUENCE [LARGE SCALE GENOMIC DNA]</scope>
    <source>
        <strain evidence="6">CECT 7131</strain>
    </source>
</reference>
<proteinExistence type="inferred from homology"/>
<feature type="domain" description="Solute-binding protein family 5" evidence="4">
    <location>
        <begin position="74"/>
        <end position="446"/>
    </location>
</feature>
<evidence type="ECO:0000256" key="1">
    <source>
        <dbReference type="ARBA" id="ARBA00004418"/>
    </source>
</evidence>
<sequence>MQRRSLLAGVAGAAAITPAWPRFAIGQNTAARTLKFVPQANLTSLDPIWTTANVTRNHAWLVYDVLYGMDAEFQPQPQMAEGHSVADDGRAWTFTLRSGLRFHDGEPVRATDCVASLKRWMKRNSNGQKLEPVVDELAALDDRRLRFKLKRPFPRLLASLANPSNPAAFIMPERIARTDPFQQIRETVGSGPFKFLASEYNSGSFAAYERNAAYQPASGAPSLTAGAKVAHFDRVEWHIITDAATASAALQNGEIDWYEQPPPEIQQLFRRNRAITVEAIDRLPNPAVLRFNHLHPPFNDKKMRQALLPAVSQTDYMTAIVGPDPALYSDTMGTFTPGTPLANDAGMAALTGPRSIARSRALLKEAGYTNQPIRLIGPTDILAPAAMTQVAGDMFRQLDVNLDFVLTDWGSVVQRRASREPLEKGGWSVFLTAFASFEFADPSGNFPLRGNGAGAWFGWPTIPRLEELRDAWFDAPDLDSQKKLAREIQLTMLDEVPYIPVGAYTSMTSFRRNLTGRVPGFALFWNIRRG</sequence>
<evidence type="ECO:0000256" key="3">
    <source>
        <dbReference type="ARBA" id="ARBA00022729"/>
    </source>
</evidence>
<dbReference type="PIRSF" id="PIRSF002741">
    <property type="entry name" value="MppA"/>
    <property type="match status" value="1"/>
</dbReference>
<accession>A0ABT8A6A5</accession>
<name>A0ABT8A6A5_9PROT</name>
<comment type="caution">
    <text evidence="5">The sequence shown here is derived from an EMBL/GenBank/DDBJ whole genome shotgun (WGS) entry which is preliminary data.</text>
</comment>
<evidence type="ECO:0000259" key="4">
    <source>
        <dbReference type="Pfam" id="PF00496"/>
    </source>
</evidence>
<organism evidence="5 6">
    <name type="scientific">Paeniroseomonas aquatica</name>
    <dbReference type="NCBI Taxonomy" id="373043"/>
    <lineage>
        <taxon>Bacteria</taxon>
        <taxon>Pseudomonadati</taxon>
        <taxon>Pseudomonadota</taxon>
        <taxon>Alphaproteobacteria</taxon>
        <taxon>Acetobacterales</taxon>
        <taxon>Acetobacteraceae</taxon>
        <taxon>Paeniroseomonas</taxon>
    </lineage>
</organism>